<dbReference type="InterPro" id="IPR036737">
    <property type="entry name" value="OmpA-like_sf"/>
</dbReference>
<keyword evidence="6" id="KW-0732">Signal</keyword>
<evidence type="ECO:0000256" key="3">
    <source>
        <dbReference type="ARBA" id="ARBA00023237"/>
    </source>
</evidence>
<dbReference type="PRINTS" id="PR01021">
    <property type="entry name" value="OMPADOMAIN"/>
</dbReference>
<dbReference type="PROSITE" id="PS51123">
    <property type="entry name" value="OMPA_2"/>
    <property type="match status" value="1"/>
</dbReference>
<feature type="chain" id="PRO_5046673562" evidence="6">
    <location>
        <begin position="27"/>
        <end position="353"/>
    </location>
</feature>
<organism evidence="8 9">
    <name type="scientific">Luteimonas soli</name>
    <dbReference type="NCBI Taxonomy" id="1648966"/>
    <lineage>
        <taxon>Bacteria</taxon>
        <taxon>Pseudomonadati</taxon>
        <taxon>Pseudomonadota</taxon>
        <taxon>Gammaproteobacteria</taxon>
        <taxon>Lysobacterales</taxon>
        <taxon>Lysobacteraceae</taxon>
        <taxon>Luteimonas</taxon>
    </lineage>
</organism>
<protein>
    <submittedName>
        <fullName evidence="8">OmpA family protein</fullName>
    </submittedName>
</protein>
<sequence length="353" mass="37448">MKLSARTAPLLILAVLLGGCQESAPADPAVDAGAPPAPVASAPAGSEEAIADAGAPGDATPAPAASGTPAFDIDAIPVSDAALGEFPYFSLPAGYEPMNKPVEMDYARFPFWTGQGFEWVEGRSYEASIDAADGKTWSEFELRKNLETLLTGVGAVKVTSSKIPREWTDKLEDDTTQGHIDGLGDIYNEAATVYVLRRADRNIWVHFVTNSAMGNWIIMETAPFEPTAKLIDASAMKRSLDATGKVALQVNFATDSTQVEPSSQPQVEQVVQLLQDDPSLQLSIDGHTDNTGDGQHNQVLSEGRAASVVAELVARGIDAARLQAQGYGDSQPVADNGTEAGRAQNRRVELVKR</sequence>
<gene>
    <name evidence="8" type="ORF">ACFONC_08620</name>
</gene>
<comment type="subcellular location">
    <subcellularLocation>
        <location evidence="1">Cell outer membrane</location>
    </subcellularLocation>
</comment>
<dbReference type="CDD" id="cd07185">
    <property type="entry name" value="OmpA_C-like"/>
    <property type="match status" value="1"/>
</dbReference>
<dbReference type="InterPro" id="IPR006664">
    <property type="entry name" value="OMP_bac"/>
</dbReference>
<keyword evidence="3" id="KW-0998">Cell outer membrane</keyword>
<dbReference type="Proteomes" id="UP001595705">
    <property type="component" value="Unassembled WGS sequence"/>
</dbReference>
<proteinExistence type="predicted"/>
<dbReference type="SUPFAM" id="SSF103088">
    <property type="entry name" value="OmpA-like"/>
    <property type="match status" value="1"/>
</dbReference>
<feature type="region of interest" description="Disordered" evidence="5">
    <location>
        <begin position="27"/>
        <end position="66"/>
    </location>
</feature>
<dbReference type="Pfam" id="PF00691">
    <property type="entry name" value="OmpA"/>
    <property type="match status" value="1"/>
</dbReference>
<evidence type="ECO:0000256" key="2">
    <source>
        <dbReference type="ARBA" id="ARBA00023136"/>
    </source>
</evidence>
<dbReference type="PRINTS" id="PR01023">
    <property type="entry name" value="NAFLGMOTY"/>
</dbReference>
<dbReference type="InterPro" id="IPR050330">
    <property type="entry name" value="Bact_OuterMem_StrucFunc"/>
</dbReference>
<evidence type="ECO:0000256" key="4">
    <source>
        <dbReference type="PROSITE-ProRule" id="PRU00473"/>
    </source>
</evidence>
<dbReference type="InterPro" id="IPR006665">
    <property type="entry name" value="OmpA-like"/>
</dbReference>
<dbReference type="PANTHER" id="PTHR30329:SF21">
    <property type="entry name" value="LIPOPROTEIN YIAD-RELATED"/>
    <property type="match status" value="1"/>
</dbReference>
<accession>A0ABV7XMA9</accession>
<evidence type="ECO:0000313" key="8">
    <source>
        <dbReference type="EMBL" id="MFC3716213.1"/>
    </source>
</evidence>
<evidence type="ECO:0000313" key="9">
    <source>
        <dbReference type="Proteomes" id="UP001595705"/>
    </source>
</evidence>
<dbReference type="RefSeq" id="WP_386743323.1">
    <property type="nucleotide sequence ID" value="NZ_JBHRYA010000007.1"/>
</dbReference>
<evidence type="ECO:0000256" key="5">
    <source>
        <dbReference type="SAM" id="MobiDB-lite"/>
    </source>
</evidence>
<dbReference type="Gene3D" id="3.30.1330.60">
    <property type="entry name" value="OmpA-like domain"/>
    <property type="match status" value="1"/>
</dbReference>
<comment type="caution">
    <text evidence="8">The sequence shown here is derived from an EMBL/GenBank/DDBJ whole genome shotgun (WGS) entry which is preliminary data.</text>
</comment>
<feature type="region of interest" description="Disordered" evidence="5">
    <location>
        <begin position="327"/>
        <end position="353"/>
    </location>
</feature>
<evidence type="ECO:0000259" key="7">
    <source>
        <dbReference type="PROSITE" id="PS51123"/>
    </source>
</evidence>
<reference evidence="9" key="1">
    <citation type="journal article" date="2019" name="Int. J. Syst. Evol. Microbiol.">
        <title>The Global Catalogue of Microorganisms (GCM) 10K type strain sequencing project: providing services to taxonomists for standard genome sequencing and annotation.</title>
        <authorList>
            <consortium name="The Broad Institute Genomics Platform"/>
            <consortium name="The Broad Institute Genome Sequencing Center for Infectious Disease"/>
            <person name="Wu L."/>
            <person name="Ma J."/>
        </authorList>
    </citation>
    <scope>NUCLEOTIDE SEQUENCE [LARGE SCALE GENOMIC DNA]</scope>
    <source>
        <strain evidence="9">KCTC 42441</strain>
    </source>
</reference>
<feature type="signal peptide" evidence="6">
    <location>
        <begin position="1"/>
        <end position="26"/>
    </location>
</feature>
<evidence type="ECO:0000256" key="1">
    <source>
        <dbReference type="ARBA" id="ARBA00004442"/>
    </source>
</evidence>
<dbReference type="EMBL" id="JBHRYA010000007">
    <property type="protein sequence ID" value="MFC3716213.1"/>
    <property type="molecule type" value="Genomic_DNA"/>
</dbReference>
<dbReference type="PROSITE" id="PS51257">
    <property type="entry name" value="PROKAR_LIPOPROTEIN"/>
    <property type="match status" value="1"/>
</dbReference>
<feature type="domain" description="OmpA-like" evidence="7">
    <location>
        <begin position="239"/>
        <end position="353"/>
    </location>
</feature>
<name>A0ABV7XMA9_9GAMM</name>
<dbReference type="PANTHER" id="PTHR30329">
    <property type="entry name" value="STATOR ELEMENT OF FLAGELLAR MOTOR COMPLEX"/>
    <property type="match status" value="1"/>
</dbReference>
<keyword evidence="2 4" id="KW-0472">Membrane</keyword>
<evidence type="ECO:0000256" key="6">
    <source>
        <dbReference type="SAM" id="SignalP"/>
    </source>
</evidence>
<keyword evidence="9" id="KW-1185">Reference proteome</keyword>